<sequence>MRKTILLFPILALALAGCVNNGYGSSPMDSAAIRTVGGAAAGAVIADATGGSKTKGALIGAVAGGGSCMVTNNCH</sequence>
<reference evidence="2 3" key="1">
    <citation type="submission" date="2018-11" db="EMBL/GenBank/DDBJ databases">
        <authorList>
            <person name="Criscuolo A."/>
        </authorList>
    </citation>
    <scope>NUCLEOTIDE SEQUENCE [LARGE SCALE GENOMIC DNA]</scope>
    <source>
        <strain evidence="2">ACIP111625</strain>
    </source>
</reference>
<accession>A0A3P5XLV6</accession>
<name>A0A3P5XLV6_9RHOB</name>
<gene>
    <name evidence="2" type="ORF">XINFAN_03422</name>
</gene>
<proteinExistence type="predicted"/>
<organism evidence="2 3">
    <name type="scientific">Pseudogemmobacter humi</name>
    <dbReference type="NCBI Taxonomy" id="2483812"/>
    <lineage>
        <taxon>Bacteria</taxon>
        <taxon>Pseudomonadati</taxon>
        <taxon>Pseudomonadota</taxon>
        <taxon>Alphaproteobacteria</taxon>
        <taxon>Rhodobacterales</taxon>
        <taxon>Paracoccaceae</taxon>
        <taxon>Pseudogemmobacter</taxon>
    </lineage>
</organism>
<evidence type="ECO:0000313" key="2">
    <source>
        <dbReference type="EMBL" id="VDC32686.1"/>
    </source>
</evidence>
<protein>
    <recommendedName>
        <fullName evidence="4">YMGG-like Gly-zipper domain-containing protein</fullName>
    </recommendedName>
</protein>
<dbReference type="Proteomes" id="UP000277498">
    <property type="component" value="Unassembled WGS sequence"/>
</dbReference>
<keyword evidence="3" id="KW-1185">Reference proteome</keyword>
<dbReference type="RefSeq" id="WP_124088123.1">
    <property type="nucleotide sequence ID" value="NZ_UXAW01000093.1"/>
</dbReference>
<dbReference type="EMBL" id="UXAW01000093">
    <property type="protein sequence ID" value="VDC32686.1"/>
    <property type="molecule type" value="Genomic_DNA"/>
</dbReference>
<evidence type="ECO:0000256" key="1">
    <source>
        <dbReference type="SAM" id="SignalP"/>
    </source>
</evidence>
<feature type="signal peptide" evidence="1">
    <location>
        <begin position="1"/>
        <end position="21"/>
    </location>
</feature>
<dbReference type="PROSITE" id="PS51257">
    <property type="entry name" value="PROKAR_LIPOPROTEIN"/>
    <property type="match status" value="1"/>
</dbReference>
<feature type="chain" id="PRO_5018162859" description="YMGG-like Gly-zipper domain-containing protein" evidence="1">
    <location>
        <begin position="22"/>
        <end position="75"/>
    </location>
</feature>
<dbReference type="AlphaFoldDB" id="A0A3P5XLV6"/>
<evidence type="ECO:0000313" key="3">
    <source>
        <dbReference type="Proteomes" id="UP000277498"/>
    </source>
</evidence>
<keyword evidence="1" id="KW-0732">Signal</keyword>
<evidence type="ECO:0008006" key="4">
    <source>
        <dbReference type="Google" id="ProtNLM"/>
    </source>
</evidence>